<gene>
    <name evidence="1" type="ORF">RRG08_035120</name>
</gene>
<evidence type="ECO:0000313" key="1">
    <source>
        <dbReference type="EMBL" id="KAK3782781.1"/>
    </source>
</evidence>
<protein>
    <submittedName>
        <fullName evidence="1">Uncharacterized protein</fullName>
    </submittedName>
</protein>
<proteinExistence type="predicted"/>
<dbReference type="Proteomes" id="UP001283361">
    <property type="component" value="Unassembled WGS sequence"/>
</dbReference>
<evidence type="ECO:0000313" key="2">
    <source>
        <dbReference type="Proteomes" id="UP001283361"/>
    </source>
</evidence>
<dbReference type="EMBL" id="JAWDGP010002488">
    <property type="protein sequence ID" value="KAK3782781.1"/>
    <property type="molecule type" value="Genomic_DNA"/>
</dbReference>
<reference evidence="1" key="1">
    <citation type="journal article" date="2023" name="G3 (Bethesda)">
        <title>A reference genome for the long-term kleptoplast-retaining sea slug Elysia crispata morphotype clarki.</title>
        <authorList>
            <person name="Eastman K.E."/>
            <person name="Pendleton A.L."/>
            <person name="Shaikh M.A."/>
            <person name="Suttiyut T."/>
            <person name="Ogas R."/>
            <person name="Tomko P."/>
            <person name="Gavelis G."/>
            <person name="Widhalm J.R."/>
            <person name="Wisecaver J.H."/>
        </authorList>
    </citation>
    <scope>NUCLEOTIDE SEQUENCE</scope>
    <source>
        <strain evidence="1">ECLA1</strain>
    </source>
</reference>
<keyword evidence="2" id="KW-1185">Reference proteome</keyword>
<sequence length="81" mass="9175">MKSEKSITKLAMENDQMLLSHSETGSLRVEAEDLRDGRTQGLPSAGITNNCHKSHVPQTLRERRFTFLLTVLLWTMCSVPM</sequence>
<accession>A0AAE1A8W2</accession>
<name>A0AAE1A8W2_9GAST</name>
<organism evidence="1 2">
    <name type="scientific">Elysia crispata</name>
    <name type="common">lettuce slug</name>
    <dbReference type="NCBI Taxonomy" id="231223"/>
    <lineage>
        <taxon>Eukaryota</taxon>
        <taxon>Metazoa</taxon>
        <taxon>Spiralia</taxon>
        <taxon>Lophotrochozoa</taxon>
        <taxon>Mollusca</taxon>
        <taxon>Gastropoda</taxon>
        <taxon>Heterobranchia</taxon>
        <taxon>Euthyneura</taxon>
        <taxon>Panpulmonata</taxon>
        <taxon>Sacoglossa</taxon>
        <taxon>Placobranchoidea</taxon>
        <taxon>Plakobranchidae</taxon>
        <taxon>Elysia</taxon>
    </lineage>
</organism>
<comment type="caution">
    <text evidence="1">The sequence shown here is derived from an EMBL/GenBank/DDBJ whole genome shotgun (WGS) entry which is preliminary data.</text>
</comment>
<dbReference type="AlphaFoldDB" id="A0AAE1A8W2"/>